<sequence length="356" mass="39570">MLYVVKMGWQEPGHPERVDSVLRYALQNVPHTVIDSLAPFVALCTRRSGGEDLRFLFAINLARGGLNMAYARMISFLSQHVHCLEGCCGAVVVDGADELFTKKIGREMIFMANRSGCAFPGKPLVEATGSLYNFTIQARVRGVDNLGAYQEGVRQLVEKLLSFAPPLECGRRVLALHASSRRTSNTLLLWEMVRRYLTASRVEEISLRNGAVVDCRGCSYEACLHFGERGDCFYGGIMVEQVYPAVRQCDTLVLICPNYNDAVGANIMAFFNRLTALFRTDWQTFSKKRVFALIVSGYSGGDIVAEQIIGALNCNKNFILPGHFALMETANEPKSILRCPGIEERAELLARHIDVK</sequence>
<evidence type="ECO:0000313" key="3">
    <source>
        <dbReference type="Proteomes" id="UP000591071"/>
    </source>
</evidence>
<evidence type="ECO:0000313" key="2">
    <source>
        <dbReference type="EMBL" id="NME27668.1"/>
    </source>
</evidence>
<dbReference type="Gene3D" id="3.40.50.360">
    <property type="match status" value="1"/>
</dbReference>
<feature type="domain" description="NADPH-dependent FMN reductase-like" evidence="1">
    <location>
        <begin position="172"/>
        <end position="326"/>
    </location>
</feature>
<dbReference type="EMBL" id="JABAFG010000004">
    <property type="protein sequence ID" value="NME27668.1"/>
    <property type="molecule type" value="Genomic_DNA"/>
</dbReference>
<proteinExistence type="predicted"/>
<protein>
    <submittedName>
        <fullName evidence="2">NADPH-dependent oxidoreductase</fullName>
    </submittedName>
</protein>
<comment type="caution">
    <text evidence="2">The sequence shown here is derived from an EMBL/GenBank/DDBJ whole genome shotgun (WGS) entry which is preliminary data.</text>
</comment>
<name>A0A848BS72_9FIRM</name>
<reference evidence="2 3" key="1">
    <citation type="submission" date="2020-04" db="EMBL/GenBank/DDBJ databases">
        <authorList>
            <person name="Hitch T.C.A."/>
            <person name="Wylensek D."/>
            <person name="Clavel T."/>
        </authorList>
    </citation>
    <scope>NUCLEOTIDE SEQUENCE [LARGE SCALE GENOMIC DNA]</scope>
    <source>
        <strain evidence="2 3">Oil-RF-744-FAT-WT-6-1</strain>
    </source>
</reference>
<dbReference type="InterPro" id="IPR029039">
    <property type="entry name" value="Flavoprotein-like_sf"/>
</dbReference>
<accession>A0A848BS72</accession>
<dbReference type="AlphaFoldDB" id="A0A848BS72"/>
<organism evidence="2 3">
    <name type="scientific">Megasphaera hexanoica</name>
    <dbReference type="NCBI Taxonomy" id="1675036"/>
    <lineage>
        <taxon>Bacteria</taxon>
        <taxon>Bacillati</taxon>
        <taxon>Bacillota</taxon>
        <taxon>Negativicutes</taxon>
        <taxon>Veillonellales</taxon>
        <taxon>Veillonellaceae</taxon>
        <taxon>Megasphaera</taxon>
    </lineage>
</organism>
<evidence type="ECO:0000259" key="1">
    <source>
        <dbReference type="Pfam" id="PF03358"/>
    </source>
</evidence>
<dbReference type="InterPro" id="IPR005025">
    <property type="entry name" value="FMN_Rdtase-like_dom"/>
</dbReference>
<dbReference type="SUPFAM" id="SSF52218">
    <property type="entry name" value="Flavoproteins"/>
    <property type="match status" value="1"/>
</dbReference>
<dbReference type="Proteomes" id="UP000591071">
    <property type="component" value="Unassembled WGS sequence"/>
</dbReference>
<dbReference type="Pfam" id="PF03358">
    <property type="entry name" value="FMN_red"/>
    <property type="match status" value="1"/>
</dbReference>
<gene>
    <name evidence="2" type="ORF">HF872_03360</name>
</gene>
<dbReference type="GO" id="GO:0016491">
    <property type="term" value="F:oxidoreductase activity"/>
    <property type="evidence" value="ECO:0007669"/>
    <property type="project" value="InterPro"/>
</dbReference>
<dbReference type="RefSeq" id="WP_170087260.1">
    <property type="nucleotide sequence ID" value="NZ_JABAFG010000004.1"/>
</dbReference>